<dbReference type="Proteomes" id="UP001234178">
    <property type="component" value="Unassembled WGS sequence"/>
</dbReference>
<proteinExistence type="predicted"/>
<gene>
    <name evidence="2" type="ORF">OUZ56_021854</name>
</gene>
<comment type="caution">
    <text evidence="2">The sequence shown here is derived from an EMBL/GenBank/DDBJ whole genome shotgun (WGS) entry which is preliminary data.</text>
</comment>
<accession>A0ABR0AUN3</accession>
<evidence type="ECO:0000313" key="2">
    <source>
        <dbReference type="EMBL" id="KAK4028835.1"/>
    </source>
</evidence>
<sequence>MAGSLLGQRTAHIGLLYTNTDDALLFDPGGLLNQSKSGQTENRSVFYVGPPTTTVRVSYLRVAPLIYLSVIGDKQASTVVQWAKDGTRLYQGRRSPDRESVKQTERDGEKKKKTPGNSDQQSPDHQELNRVRSICIASVAAYTHHHICGCIVCSGEDVSQSSADNKKAGGHGRGRKGGIARREQRRDEKRSSRLATEINL</sequence>
<feature type="compositionally biased region" description="Basic and acidic residues" evidence="1">
    <location>
        <begin position="94"/>
        <end position="110"/>
    </location>
</feature>
<dbReference type="EMBL" id="JAOYFB010000039">
    <property type="protein sequence ID" value="KAK4028835.1"/>
    <property type="molecule type" value="Genomic_DNA"/>
</dbReference>
<evidence type="ECO:0000313" key="3">
    <source>
        <dbReference type="Proteomes" id="UP001234178"/>
    </source>
</evidence>
<organism evidence="2 3">
    <name type="scientific">Daphnia magna</name>
    <dbReference type="NCBI Taxonomy" id="35525"/>
    <lineage>
        <taxon>Eukaryota</taxon>
        <taxon>Metazoa</taxon>
        <taxon>Ecdysozoa</taxon>
        <taxon>Arthropoda</taxon>
        <taxon>Crustacea</taxon>
        <taxon>Branchiopoda</taxon>
        <taxon>Diplostraca</taxon>
        <taxon>Cladocera</taxon>
        <taxon>Anomopoda</taxon>
        <taxon>Daphniidae</taxon>
        <taxon>Daphnia</taxon>
    </lineage>
</organism>
<feature type="compositionally biased region" description="Basic residues" evidence="1">
    <location>
        <begin position="168"/>
        <end position="179"/>
    </location>
</feature>
<name>A0ABR0AUN3_9CRUS</name>
<feature type="region of interest" description="Disordered" evidence="1">
    <location>
        <begin position="90"/>
        <end position="127"/>
    </location>
</feature>
<reference evidence="2 3" key="1">
    <citation type="journal article" date="2023" name="Nucleic Acids Res.">
        <title>The hologenome of Daphnia magna reveals possible DNA methylation and microbiome-mediated evolution of the host genome.</title>
        <authorList>
            <person name="Chaturvedi A."/>
            <person name="Li X."/>
            <person name="Dhandapani V."/>
            <person name="Marshall H."/>
            <person name="Kissane S."/>
            <person name="Cuenca-Cambronero M."/>
            <person name="Asole G."/>
            <person name="Calvet F."/>
            <person name="Ruiz-Romero M."/>
            <person name="Marangio P."/>
            <person name="Guigo R."/>
            <person name="Rago D."/>
            <person name="Mirbahai L."/>
            <person name="Eastwood N."/>
            <person name="Colbourne J.K."/>
            <person name="Zhou J."/>
            <person name="Mallon E."/>
            <person name="Orsini L."/>
        </authorList>
    </citation>
    <scope>NUCLEOTIDE SEQUENCE [LARGE SCALE GENOMIC DNA]</scope>
    <source>
        <strain evidence="2">LRV0_1</strain>
    </source>
</reference>
<protein>
    <submittedName>
        <fullName evidence="2">Uncharacterized protein</fullName>
    </submittedName>
</protein>
<feature type="region of interest" description="Disordered" evidence="1">
    <location>
        <begin position="161"/>
        <end position="200"/>
    </location>
</feature>
<keyword evidence="3" id="KW-1185">Reference proteome</keyword>
<feature type="compositionally biased region" description="Basic and acidic residues" evidence="1">
    <location>
        <begin position="180"/>
        <end position="191"/>
    </location>
</feature>
<evidence type="ECO:0000256" key="1">
    <source>
        <dbReference type="SAM" id="MobiDB-lite"/>
    </source>
</evidence>